<feature type="compositionally biased region" description="Low complexity" evidence="8">
    <location>
        <begin position="1816"/>
        <end position="1826"/>
    </location>
</feature>
<evidence type="ECO:0000259" key="9">
    <source>
        <dbReference type="PROSITE" id="PS51157"/>
    </source>
</evidence>
<feature type="region of interest" description="Disordered" evidence="8">
    <location>
        <begin position="3866"/>
        <end position="3892"/>
    </location>
</feature>
<dbReference type="InterPro" id="IPR056530">
    <property type="entry name" value="UBR4-like_dom"/>
</dbReference>
<evidence type="ECO:0000256" key="7">
    <source>
        <dbReference type="PROSITE-ProRule" id="PRU01388"/>
    </source>
</evidence>
<keyword evidence="4" id="KW-0862">Zinc</keyword>
<feature type="region of interest" description="Disordered" evidence="8">
    <location>
        <begin position="588"/>
        <end position="622"/>
    </location>
</feature>
<evidence type="ECO:0000256" key="5">
    <source>
        <dbReference type="ARBA" id="ARBA00022860"/>
    </source>
</evidence>
<dbReference type="InterPro" id="IPR045189">
    <property type="entry name" value="UBR4-like"/>
</dbReference>
<feature type="compositionally biased region" description="Low complexity" evidence="8">
    <location>
        <begin position="1521"/>
        <end position="1532"/>
    </location>
</feature>
<protein>
    <recommendedName>
        <fullName evidence="9">UBR-type domain-containing protein</fullName>
    </recommendedName>
</protein>
<evidence type="ECO:0000256" key="6">
    <source>
        <dbReference type="PROSITE-ProRule" id="PRU00508"/>
    </source>
</evidence>
<dbReference type="InterPro" id="IPR016024">
    <property type="entry name" value="ARM-type_fold"/>
</dbReference>
<dbReference type="SUPFAM" id="SSF50978">
    <property type="entry name" value="WD40 repeat-like"/>
    <property type="match status" value="1"/>
</dbReference>
<feature type="region of interest" description="Disordered" evidence="8">
    <location>
        <begin position="3435"/>
        <end position="3478"/>
    </location>
</feature>
<dbReference type="GO" id="GO:0005516">
    <property type="term" value="F:calmodulin binding"/>
    <property type="evidence" value="ECO:0007669"/>
    <property type="project" value="UniProtKB-KW"/>
</dbReference>
<dbReference type="CDD" id="cd19680">
    <property type="entry name" value="UBR-box_UBR4"/>
    <property type="match status" value="1"/>
</dbReference>
<dbReference type="InterPro" id="IPR025704">
    <property type="entry name" value="E3_Ub_ligase_UBR4_C"/>
</dbReference>
<gene>
    <name evidence="10" type="ORF">BEMITA_LOCUS11615</name>
</gene>
<feature type="compositionally biased region" description="Basic and acidic residues" evidence="8">
    <location>
        <begin position="1849"/>
        <end position="1862"/>
    </location>
</feature>
<feature type="compositionally biased region" description="Polar residues" evidence="8">
    <location>
        <begin position="591"/>
        <end position="621"/>
    </location>
</feature>
<dbReference type="Pfam" id="PF19423">
    <property type="entry name" value="E3_UBR4_N"/>
    <property type="match status" value="2"/>
</dbReference>
<evidence type="ECO:0000313" key="11">
    <source>
        <dbReference type="Proteomes" id="UP001152759"/>
    </source>
</evidence>
<dbReference type="InterPro" id="IPR036322">
    <property type="entry name" value="WD40_repeat_dom_sf"/>
</dbReference>
<feature type="compositionally biased region" description="Low complexity" evidence="8">
    <location>
        <begin position="3435"/>
        <end position="3450"/>
    </location>
</feature>
<evidence type="ECO:0000256" key="4">
    <source>
        <dbReference type="ARBA" id="ARBA00022833"/>
    </source>
</evidence>
<dbReference type="InterPro" id="IPR047509">
    <property type="entry name" value="UBR4-like_UBR-box"/>
</dbReference>
<comment type="similarity">
    <text evidence="1 7">Belongs to the UBR4 family.</text>
</comment>
<feature type="region of interest" description="Disordered" evidence="8">
    <location>
        <begin position="2518"/>
        <end position="2554"/>
    </location>
</feature>
<dbReference type="PANTHER" id="PTHR21725:SF1">
    <property type="entry name" value="E3 UBIQUITIN-PROTEIN LIGASE UBR4"/>
    <property type="match status" value="1"/>
</dbReference>
<feature type="compositionally biased region" description="Polar residues" evidence="8">
    <location>
        <begin position="2831"/>
        <end position="2841"/>
    </location>
</feature>
<keyword evidence="2" id="KW-0479">Metal-binding</keyword>
<dbReference type="Proteomes" id="UP001152759">
    <property type="component" value="Chromosome 7"/>
</dbReference>
<dbReference type="InterPro" id="IPR045841">
    <property type="entry name" value="E3_UBR4_N"/>
</dbReference>
<feature type="compositionally biased region" description="Polar residues" evidence="8">
    <location>
        <begin position="2990"/>
        <end position="3003"/>
    </location>
</feature>
<feature type="region of interest" description="Disordered" evidence="8">
    <location>
        <begin position="2968"/>
        <end position="3051"/>
    </location>
</feature>
<dbReference type="SUPFAM" id="SSF48371">
    <property type="entry name" value="ARM repeat"/>
    <property type="match status" value="1"/>
</dbReference>
<accession>A0A9P0AF58</accession>
<feature type="compositionally biased region" description="Polar residues" evidence="8">
    <location>
        <begin position="3942"/>
        <end position="3956"/>
    </location>
</feature>
<feature type="compositionally biased region" description="Basic and acidic residues" evidence="8">
    <location>
        <begin position="429"/>
        <end position="446"/>
    </location>
</feature>
<feature type="zinc finger region" description="UBR-type" evidence="6">
    <location>
        <begin position="1728"/>
        <end position="1801"/>
    </location>
</feature>
<feature type="compositionally biased region" description="Polar residues" evidence="8">
    <location>
        <begin position="3451"/>
        <end position="3467"/>
    </location>
</feature>
<feature type="region of interest" description="Disordered" evidence="8">
    <location>
        <begin position="2815"/>
        <end position="2845"/>
    </location>
</feature>
<dbReference type="Pfam" id="PF24079">
    <property type="entry name" value="UBR4"/>
    <property type="match status" value="1"/>
</dbReference>
<feature type="compositionally biased region" description="Low complexity" evidence="8">
    <location>
        <begin position="3872"/>
        <end position="3892"/>
    </location>
</feature>
<feature type="region of interest" description="UBR4 E3 catalytic module" evidence="7">
    <location>
        <begin position="4820"/>
        <end position="5285"/>
    </location>
</feature>
<evidence type="ECO:0000256" key="3">
    <source>
        <dbReference type="ARBA" id="ARBA00022771"/>
    </source>
</evidence>
<dbReference type="SMART" id="SM00396">
    <property type="entry name" value="ZnF_UBR1"/>
    <property type="match status" value="1"/>
</dbReference>
<feature type="region of interest" description="Disordered" evidence="8">
    <location>
        <begin position="3942"/>
        <end position="3966"/>
    </location>
</feature>
<feature type="domain" description="UBR-type" evidence="9">
    <location>
        <begin position="1728"/>
        <end position="1801"/>
    </location>
</feature>
<reference evidence="10" key="1">
    <citation type="submission" date="2021-12" db="EMBL/GenBank/DDBJ databases">
        <authorList>
            <person name="King R."/>
        </authorList>
    </citation>
    <scope>NUCLEOTIDE SEQUENCE</scope>
</reference>
<organism evidence="10 11">
    <name type="scientific">Bemisia tabaci</name>
    <name type="common">Sweetpotato whitefly</name>
    <name type="synonym">Aleurodes tabaci</name>
    <dbReference type="NCBI Taxonomy" id="7038"/>
    <lineage>
        <taxon>Eukaryota</taxon>
        <taxon>Metazoa</taxon>
        <taxon>Ecdysozoa</taxon>
        <taxon>Arthropoda</taxon>
        <taxon>Hexapoda</taxon>
        <taxon>Insecta</taxon>
        <taxon>Pterygota</taxon>
        <taxon>Neoptera</taxon>
        <taxon>Paraneoptera</taxon>
        <taxon>Hemiptera</taxon>
        <taxon>Sternorrhyncha</taxon>
        <taxon>Aleyrodoidea</taxon>
        <taxon>Aleyrodidae</taxon>
        <taxon>Aleyrodinae</taxon>
        <taxon>Bemisia</taxon>
    </lineage>
</organism>
<dbReference type="Pfam" id="PF13764">
    <property type="entry name" value="E3_UbLigase_R4"/>
    <property type="match status" value="1"/>
</dbReference>
<keyword evidence="11" id="KW-1185">Reference proteome</keyword>
<dbReference type="PROSITE" id="PS51157">
    <property type="entry name" value="ZF_UBR"/>
    <property type="match status" value="1"/>
</dbReference>
<proteinExistence type="inferred from homology"/>
<evidence type="ECO:0000256" key="1">
    <source>
        <dbReference type="ARBA" id="ARBA00009970"/>
    </source>
</evidence>
<dbReference type="PROSITE" id="PS52043">
    <property type="entry name" value="UBR4_E3"/>
    <property type="match status" value="1"/>
</dbReference>
<feature type="region of interest" description="Disordered" evidence="8">
    <location>
        <begin position="1807"/>
        <end position="1862"/>
    </location>
</feature>
<dbReference type="GO" id="GO:0008270">
    <property type="term" value="F:zinc ion binding"/>
    <property type="evidence" value="ECO:0007669"/>
    <property type="project" value="UniProtKB-KW"/>
</dbReference>
<evidence type="ECO:0000256" key="8">
    <source>
        <dbReference type="SAM" id="MobiDB-lite"/>
    </source>
</evidence>
<sequence>MAAQSSGVEWASIVRPILAASFGSFNKNDIGELAKAIIKSEAELLNHEEVYEMFYTSFVTLAVDYISANASSVGRGQIGTVCSACRILMEYLLSRLEALKTSNTVSLFGKQLLLPLYALCTANSVFERSDQIALAAMMKNAKLPPHIKTSIPGDKDVPAKDAAKRPRLDLSTAIIEQLTTPMHGMLRSKPTNEVKDTPESVAENELSKALFIEINTANLQALKAGDVLLDMCLNLPYLTRHVHKYLEAVVEKKGISLPSTHSEATFIRVNSASLLVDIAIVWSVVSLPVLEPLTPAKLDKLCTLTMACLHAALATATATSILGLSSAVSPKTTSTASSGLQPSLPANTVPSIVAGAASAKHDDESNIESVATSIVEKSLEIFTFVSDAIKSSSRAGGHIHQNHLLIGAWLLTAGLHAQLSATSLNPQEKSSKEEKGKSPSKARESSGRINLMKVQQGFGVLSVALATRALHLIGNLLHDARCETDFEVVPAELSITAQCTALQRAARLMSAVPLNEFLYYLATVSYRKACTLKRIQKHAPAGDTFSTSESTTYYEDDIMSCSDESSPEDDDSEPILGLWFEKTISVPDGGTSPSSSAEASNNMQDSSGKTNQNSDQASSSIVPEKGEPNGYIVLAAQVFQLLNRIFISSECPYVVRYIQAGLNEQQMLILAAIIRDLDRETARTETGTISVYFGATLGSLYNDFSCALTYYTHNLLARNILNESLQGTLLHHLGVSPVPVPPDNTAWPLQVYPRTLAVLAQVLLLKPQAEKEAAYINIWHRLINTLVDNICNPPQVIDSENEDINIEHAQLLLFLFHSLNLMQKKSLLLVTASGIIKVADSSIRSPMKESQLLHLSRLLLFLDYLVKHLYDAPASLLEQVQQHLLSTATTGAENATSDSSQSATSNICGPWAKIEENYRKYGSPSEFSMKPRFYSLTSIEISNQEQPKLDGLACNFILGSADKVKYPLLIDALIEILGVLDQCTPCIRLNEKMSFMSLCAIQYCFSICWRLLLHLPPSTPYLEKLSQDDAPEASLKLLHALVWGPRAAHKTFIGWMKDSLVKQGMYTAYAENVLKTVAEKVDNLKHDVKLAKACISSLMPQIETNKWIVPRQNLPKLSEIYLFEAVISRLIVLMDENSLKSSSSENIDVNKPMQIVEVSGSQVTEAATELMPYVLRLLEVIVACCHSSLLYEMVEMQENSEGGSTFSQSDKIAIRHALAIGSSRNAKISTFAGALTPLLPLSVRTVLDKWNAVNCFEVWWNYFVSDIIPAESYVLAVTNFNVSNLSRSQGLTLLPSFRHLLFSLVSFISTHITELEDGELKREARRVLTPLTLDACTEYLFDKVTRPLEKISTEAEIEFETNYKALEHIYTLATCYTNTTAPCSGMIHEKVVSYSLQWIESLIEKPTGRAALDKFFDGSPERDLLTLLLSVATPKAQESMMYCVRVLQIFNRLFSTAEKQPNEPVLEKLCSSVLRLASITPDTLENWLRHVIVGNIKEKPASGPVTTPVPDPIPMPVIASASSESGQAASSSKTPIESANEEEKLASQRKVLIQENQQILQYITAYIVKGGGNTDPNFKEEVALTLLEALIPMGSRLIPNDNGFPALMTVMATLADAGSGRGHVKLFTAATGWLEQCKELLCQSENLNKLSESFSCGSVLESLCYILNYASDIIQALCGSQSAGRATSPPWDGDPLPLQLDHDQDWIDDFANNEEDDESEGDESDEDSLCNKLCTFTITQKDFMNQHWYHCHTCKMVEGVGVCTVCARVCHRGHDVTYAKYGNFFCDCGARGVENCQALVKRHPAVSAETSGQPTASNAAASSSANYGTEQMLTSSLRRRPSSPSNLEKFNEHRSLPQDKTQRSNLAKQLENFKEQLVSMMWAQPVIVTPLLELIKNLIPIVEAACERHSPVGCHRRAQNALKELHSADKKFEYTDQLMVPTLGSQEGAFENVRMNYAGEQGQIIRQLITAHMIRRVAMCCLSSPHGKRQHLVAVSHEKGKITVLQLNALLKQADSSKRKLTLTRLASAPIPFTILSVTGNQWNEDFLAVCGLKDCHVLTFNPSGSVGSHIVLHPQLETGNFIIRAIWLPGSQTNLALVTADFVKIYDLGKDVFSPQYNFLVPMGKIRDVTFYCSEEQKSVMLLMSSAGYIYTQDMNEESSAKHGPFYVTNTLEIYHPDIKDVNGQVCGGGVSVYYSHSLKLLFFSYTQGKSFIAPVLNLDNGLSPVFLINMAPSSKSSNSSNKSSNANASPQPLCQWMEVPNHPGLVCSVMQISNNPVVMMIKPNSILIQEIKVVPAKAKIMDVVAIRHSSSNSDHKTTLILLCEDGSLRIYMASMEQTGFWLSPNILASNPSVSVKHSRKKKAPKPGKPSSGAITFPVDFFEHSSVMNDVEFGGNDLLQVYSPNQIKHRLNTTGMYVVSSKLAGFNVEVTNNDANYVMTGARIFLGNQDTHRVPSYIAIFGRCIQTNVTRARWFDFPFTREESLRADKKITISFGQSQDPDGITMVDSIKIHGKTKDTFGWPEESDDVPAGAGASTQQTSGSTQDSEGQSMNASQISMLEKMVSSCLEVLDNSISLMNFNIVGVPDLTKSANQRFEAIKLATKLLTLPTPVCIQLHTKSLLSALHSSRQGYHNYKDQALLTHVLNSLTVFRNIPEAADLDAESFYRLVLTARSIAVTRPQNLSKFVPHELPSDLPQITAENTDKPRLDHPSAARQLVTLILDVFWRLHKARPINPALASVCLPGLTHVETTVYAIVEIIHAFTLNDHSDATISMATKYYMDLLLCEDTTISFSAKQAIIRVLRPRIRRRRVYIPSPPHCSTPDMEKPTPISQPSHSQDSPEAEAVQYEVDTVEPMVLVAADAAAGASGGADNVEALLRGAGYSPYMMPPDSDDETMVELAIALSLHDHENGGDLQNIQQNLQGLQGLQGLANFQGLQNIGGPTLQSLQVLASQGLVQVPVVNQPQNQEVGHYSDTTASGAGSDDEGSTAATDGSTLRTSPAEQGGSESGGSGADSITGEHNVSGRSSAYGDNIPEPIASGRSETSSLGASAGFQVQDSVSVETDIDAEGGNKLHGLRLLVLEKLISYVPSLKEVGGVRSIPCLQVVLMLASDLEVEEDKDRHCLNTLLNAIVSELQMKQPNVDELVERNKKHEVHLVLMRLVSVLMSRSKSSTKTGTENSSQIPSITANALLQAGVIDYCLALIKKLLNYSKVNTAEDAANQSGEVLLKPHSVVSPPDMSPFFPQQYLKNHSNDVFDAYPHLLTEMSLRLPYQVQKHTSTNIMFEQAWYYDLCEYMMNQQLPVVRRQVRKLLLFICGNKDKYKQLRDLHSLESHISTIFKAVRTSTDVSLSGEMSKVHAVSLSYDALVELVEHLKTCVEVATNRTVNWQKFCLKEETVLPYLMEISCLLEEGVSQPILQLLQCAICTKQPQSQQQSTSTDQPAPSSSTNQEGKSSKTAPSSSQPAERSADKDEKQELEEMQAVELTEQLNKMIPRDLLAHFIRTFLLDTNSSSMRWQAHALILAMYQNSAVSEQKSLLDLLWTLWPQLPAYGRKTAQFVDLLGYFSIKSSIAETKMNDYMEQAVQVLQSQNQALAHHPNASLYSQLAQFVELDGFYLESEPCLVCNNPEVPFSSIKLSSIKVDSKFTTTTQIVKLVGSHTISKIVLRIGDIKRTKMVQTINIYYNNRSVQAVIELKNKPAMWHKAKKVSLTSGQTEVIIEFPLPIVACNLMIEYADFYENLHASSETLQCPRCSASVPANPGVCNNCGENVFQCHKCRAINYDEKDPFLCHACGFCKYAKFDYLLTARPCCAVDAIENDEDRKKTVSAINSHLEKADRVYKQLVGNKPNLEMLLLKISEHRLEKGKDDSSSAGTATSSSSASNSTSTSSANNQVNRAIQLLAHRYCGDCKNHFEELSRIIQKVLACRRELVAYDRKQLGTAATPSGGSQPSKPASTVGIPSSMHKFTSPPTNVAHAGRCYGCASAATEHCLTLLRALSTNAVSRSYLCQQGLVQELLENNLRRGTTQIQEEVRQLLRLLIRDNPAATEGLCSLIMDRISLSLRGHVTHSELAFAVRPEISLLGCLVQKEDSCWEQKLKCVMQLFLMASKDSKSPAVMESITLPCLKILQGLIKPENKKNKEKSLESSATIKPAENIRIDLRKWLAGDPKHTFETWRQRMPANIPESPTDKTPSKDEIRSQFLAEKYARKWRERTMQGLLQPMQLTNVVWLKQVLFNPSSRLARQVACSMLESLCQSPLRKKEILDLMTGFLSELGSAGESAAEFLALYQTLIQPKPWKQYLALRGLLPHLASLLTAEIQELHHLEETTLTSDLAQGYALKMLTELLASFLEQENIKQQYKGRLVGAVLSGYLALRRLVVQRTRLIDDTQDKLLELLEEMTSGTEAETKAFMAICIETVKKCSMQDVRTPVFVFERLCSIIYPEENDVGEFYLTLEKDPQQEDFLQGRMLGNPYSSNEPGLGPLMRDVKNKICQDCELVALLEDDNGMELLVNNKIISLDLPVSEVFKKVWVAEGGEGDAMRVVYRMRGLLGDATEEFIETLSNKSEATVDNEEVYRMANVMADCGGLQVMLDRLASIQDMSRSRPLLQVLLKLLRLCVKVQRNQEVLIQPDLCAITTLLHVLQLCLHQPADTDKSQSSITEQLLDIMETILSKAASQPPEEFTRLSQTFGGPEHIRSLLDCTSNVRPSVLHHLTKVLAALTYANTEKMSVLMQYFKTTFNFYSFDQERTPEDEQKLELFCLLVSGIDCNELGNTLKDHIVSLGIVDSALEYVSSNAPAIKPTLSRADSDDWKTYISKPSLKYILRLLAGLATQHKPTQMAVSADCIPIIHHLEQLSSDEHVGSLAENLMEALKTNAAVATRIEKVRQQTRAEKKRLAMAMREKQLGALGMRTNDKGQVTAETSILQQMEDLGEETGLVCVICREGYRFQPTKVLGIYTFTKRCNVDEYESKTRKTVGYSTVTHFNVVHIDCHMSAVRLARARDEWESAALQNANTKCNGLLPLWGPQVPESAFASCLARHNTYLQECTGSRDISYLSTIHDLKLLLLRFAQEKSFHDDTGGGGPQSNMHIIPYLLHMALYVINTTRCGVLEEKNLTAYLETSSSERWQESCYEAEGPLYWAVFSLLLHSPARWAKTRLSHLRRIIVLAHMRHLFPSGPHKLPNAEPKEYKVYKRYLVFFGLIDNIYKFYFPKIVTSDDQWPSTLADYIRHNDEALLKASEKLMASYTEELLPCTSFQEFCDVADLLNEISNPSFYIHDVLMGM</sequence>
<feature type="region of interest" description="Disordered" evidence="8">
    <location>
        <begin position="422"/>
        <end position="446"/>
    </location>
</feature>
<evidence type="ECO:0000313" key="10">
    <source>
        <dbReference type="EMBL" id="CAH0393187.1"/>
    </source>
</evidence>
<feature type="region of interest" description="Disordered" evidence="8">
    <location>
        <begin position="1521"/>
        <end position="1541"/>
    </location>
</feature>
<keyword evidence="5" id="KW-0112">Calmodulin-binding</keyword>
<dbReference type="KEGG" id="btab:109032244"/>
<evidence type="ECO:0000256" key="2">
    <source>
        <dbReference type="ARBA" id="ARBA00022723"/>
    </source>
</evidence>
<name>A0A9P0AF58_BEMTA</name>
<feature type="compositionally biased region" description="Low complexity" evidence="8">
    <location>
        <begin position="2532"/>
        <end position="2546"/>
    </location>
</feature>
<keyword evidence="3 7" id="KW-0863">Zinc-finger</keyword>
<dbReference type="PANTHER" id="PTHR21725">
    <property type="entry name" value="E3 UBIQUITIN-PROTEIN LIGASE UBR4"/>
    <property type="match status" value="1"/>
</dbReference>
<dbReference type="InterPro" id="IPR003126">
    <property type="entry name" value="Znf_UBR"/>
</dbReference>
<dbReference type="EMBL" id="OU963868">
    <property type="protein sequence ID" value="CAH0393187.1"/>
    <property type="molecule type" value="Genomic_DNA"/>
</dbReference>
<dbReference type="Pfam" id="PF02207">
    <property type="entry name" value="zf-UBR"/>
    <property type="match status" value="1"/>
</dbReference>